<evidence type="ECO:0000313" key="10">
    <source>
        <dbReference type="EMBL" id="THH00863.1"/>
    </source>
</evidence>
<feature type="compositionally biased region" description="Low complexity" evidence="8">
    <location>
        <begin position="961"/>
        <end position="972"/>
    </location>
</feature>
<keyword evidence="4" id="KW-0132">Cell division</keyword>
<keyword evidence="6" id="KW-0226">DNA condensation</keyword>
<comment type="caution">
    <text evidence="10">The sequence shown here is derived from an EMBL/GenBank/DDBJ whole genome shotgun (WGS) entry which is preliminary data.</text>
</comment>
<dbReference type="InterPro" id="IPR011989">
    <property type="entry name" value="ARM-like"/>
</dbReference>
<feature type="compositionally biased region" description="Acidic residues" evidence="8">
    <location>
        <begin position="1049"/>
        <end position="1068"/>
    </location>
</feature>
<reference evidence="10 11" key="1">
    <citation type="submission" date="2019-02" db="EMBL/GenBank/DDBJ databases">
        <title>Genome sequencing of the rare red list fungi Phlebia centrifuga.</title>
        <authorList>
            <person name="Buettner E."/>
            <person name="Kellner H."/>
        </authorList>
    </citation>
    <scope>NUCLEOTIDE SEQUENCE [LARGE SCALE GENOMIC DNA]</scope>
    <source>
        <strain evidence="10 11">DSM 108282</strain>
    </source>
</reference>
<comment type="similarity">
    <text evidence="2">Belongs to the CND3 (condensin subunit 3) family.</text>
</comment>
<dbReference type="Gene3D" id="1.25.10.10">
    <property type="entry name" value="Leucine-rich Repeat Variant"/>
    <property type="match status" value="1"/>
</dbReference>
<dbReference type="InterPro" id="IPR025977">
    <property type="entry name" value="Cnd3_C"/>
</dbReference>
<gene>
    <name evidence="10" type="ORF">EW026_g1721</name>
</gene>
<keyword evidence="3" id="KW-0158">Chromosome</keyword>
<comment type="subcellular location">
    <subcellularLocation>
        <location evidence="1">Chromosome</location>
    </subcellularLocation>
</comment>
<evidence type="ECO:0000256" key="5">
    <source>
        <dbReference type="ARBA" id="ARBA00022776"/>
    </source>
</evidence>
<evidence type="ECO:0000313" key="11">
    <source>
        <dbReference type="Proteomes" id="UP000309038"/>
    </source>
</evidence>
<name>A0A4V3XB79_9APHY</name>
<dbReference type="Proteomes" id="UP000309038">
    <property type="component" value="Unassembled WGS sequence"/>
</dbReference>
<feature type="compositionally biased region" description="Basic residues" evidence="8">
    <location>
        <begin position="983"/>
        <end position="998"/>
    </location>
</feature>
<feature type="region of interest" description="Disordered" evidence="8">
    <location>
        <begin position="531"/>
        <end position="577"/>
    </location>
</feature>
<evidence type="ECO:0000256" key="3">
    <source>
        <dbReference type="ARBA" id="ARBA00022454"/>
    </source>
</evidence>
<sequence>MPARTVFSLDDLSTSVPKIFQQVQLTTANHQKNYIALYKLQTDAAKQRENVQNGRSVKLTGERAFEDVFISMLSRALPVKKGATVADRILKFVGGYTKLINEKAAEDRRKPGYDEDDDDTASRFVNRLLRFLFKGCTAKDKVVRFRVVQCIAEMVAHLGEIDEDGYTILRDSLLERVRDKEVPVRVQAVIALSKLCGSEDPLEQPNITDILLDTLHHDASADVRKAALVNLPPSPLTLAALLSRSRDVDPTIRKLVYSAVLEPNCVINKPSSEGQEQTVEGVGLTHPRVLSIAQRELIIRNGLGDREESVKAAAAKLMSTWVDVVRPAEVKPEEGQGVAEADLIAFLNLFDLVENSTAENALVSVFKTRVDLLDGLQFGDAFWNSVSPEKAFLARVFVDHCVSTKDDARVENALPVVTALAFKIQATYNELLEQVQAEEEEMLLRGAVEEEHEEERIEREFVIGEMLRMAVNLDYADEIGRRKMFQLVRDMISQDILPEGLVSRCLDVMRELSPSERDLIRVVVEVVHELRDPSDEDEPVRDTSGADDAETTIGETPMTARTVRVGPKPATEMSPEERARADAIDLRCLSLCIGMLERVNGTFEENSTLEGILGELIIPAVKRKELLLREKGLVSLGLCCLIARRMAQNSFQLFLSQLQSAPEVLKIRVLQIVFDIMMVHDGIFLGPGSTNGERIVEFLLHILDTDESEKVQALLCVGLSKLMLSGMVADERVLQSLVLIYISPETVNNQELRQCLSYFFPVYCYSSSTNQRRMQKIFIPLYDKLSEVYKEWDGDENMISPAQASLMFVDWTDPQKSAAVAAKVPGHVVDESIHVDLASNIIKALFNDELEKDDKKALCQLLGRLYLPDKVDDDKIRTLKFLMDNLSSRRPLRDSAAKNAFAKFETAISKKFDAQLADFNEEEYRQLEYLQELFEFVDDIIPNDADEEEAPKRRGGKKRSVSVVSDMTSTTSAPSGDESTPPPRRKSNGKGKAKRRRLSQSDDESDEETPTERGGTPLSVAPTRVMPRRSAADKSRVAVTKTLAPPPSETEEDEDEGDEDEDDEEDQEATPAPSRGRGQGDATKAQPSKVREAEKSDAEIDDLLDGEIQHDSIMDSSEEEDADEVDDLLG</sequence>
<keyword evidence="5" id="KW-0498">Mitosis</keyword>
<keyword evidence="11" id="KW-1185">Reference proteome</keyword>
<keyword evidence="7" id="KW-0131">Cell cycle</keyword>
<dbReference type="EMBL" id="SGPJ01000038">
    <property type="protein sequence ID" value="THH00863.1"/>
    <property type="molecule type" value="Genomic_DNA"/>
</dbReference>
<feature type="region of interest" description="Disordered" evidence="8">
    <location>
        <begin position="945"/>
        <end position="1130"/>
    </location>
</feature>
<dbReference type="PANTHER" id="PTHR14418">
    <property type="entry name" value="CONDENSIN COMPLEX SUBUNIT 3-RELATED"/>
    <property type="match status" value="1"/>
</dbReference>
<organism evidence="10 11">
    <name type="scientific">Hermanssonia centrifuga</name>
    <dbReference type="NCBI Taxonomy" id="98765"/>
    <lineage>
        <taxon>Eukaryota</taxon>
        <taxon>Fungi</taxon>
        <taxon>Dikarya</taxon>
        <taxon>Basidiomycota</taxon>
        <taxon>Agaricomycotina</taxon>
        <taxon>Agaricomycetes</taxon>
        <taxon>Polyporales</taxon>
        <taxon>Meruliaceae</taxon>
        <taxon>Hermanssonia</taxon>
    </lineage>
</organism>
<dbReference type="GO" id="GO:0000796">
    <property type="term" value="C:condensin complex"/>
    <property type="evidence" value="ECO:0007669"/>
    <property type="project" value="InterPro"/>
</dbReference>
<dbReference type="SUPFAM" id="SSF48371">
    <property type="entry name" value="ARM repeat"/>
    <property type="match status" value="1"/>
</dbReference>
<evidence type="ECO:0000256" key="2">
    <source>
        <dbReference type="ARBA" id="ARBA00006533"/>
    </source>
</evidence>
<evidence type="ECO:0000259" key="9">
    <source>
        <dbReference type="Pfam" id="PF12719"/>
    </source>
</evidence>
<evidence type="ECO:0000256" key="8">
    <source>
        <dbReference type="SAM" id="MobiDB-lite"/>
    </source>
</evidence>
<dbReference type="GO" id="GO:0051301">
    <property type="term" value="P:cell division"/>
    <property type="evidence" value="ECO:0007669"/>
    <property type="project" value="UniProtKB-KW"/>
</dbReference>
<feature type="domain" description="Nuclear condensin complex subunit 3 C-terminal" evidence="9">
    <location>
        <begin position="587"/>
        <end position="867"/>
    </location>
</feature>
<feature type="compositionally biased region" description="Basic and acidic residues" evidence="8">
    <location>
        <begin position="1089"/>
        <end position="1098"/>
    </location>
</feature>
<evidence type="ECO:0000256" key="6">
    <source>
        <dbReference type="ARBA" id="ARBA00023067"/>
    </source>
</evidence>
<dbReference type="GO" id="GO:0000793">
    <property type="term" value="C:condensed chromosome"/>
    <property type="evidence" value="ECO:0007669"/>
    <property type="project" value="TreeGrafter"/>
</dbReference>
<dbReference type="Pfam" id="PF12719">
    <property type="entry name" value="Cnd3"/>
    <property type="match status" value="1"/>
</dbReference>
<proteinExistence type="inferred from homology"/>
<dbReference type="PANTHER" id="PTHR14418:SF5">
    <property type="entry name" value="CONDENSIN COMPLEX SUBUNIT 3"/>
    <property type="match status" value="1"/>
</dbReference>
<dbReference type="InterPro" id="IPR016024">
    <property type="entry name" value="ARM-type_fold"/>
</dbReference>
<dbReference type="AlphaFoldDB" id="A0A4V3XB79"/>
<protein>
    <recommendedName>
        <fullName evidence="9">Nuclear condensin complex subunit 3 C-terminal domain-containing protein</fullName>
    </recommendedName>
</protein>
<feature type="compositionally biased region" description="Acidic residues" evidence="8">
    <location>
        <begin position="1116"/>
        <end position="1130"/>
    </location>
</feature>
<accession>A0A4V3XB79</accession>
<evidence type="ECO:0000256" key="4">
    <source>
        <dbReference type="ARBA" id="ARBA00022618"/>
    </source>
</evidence>
<feature type="compositionally biased region" description="Acidic residues" evidence="8">
    <location>
        <begin position="534"/>
        <end position="550"/>
    </location>
</feature>
<evidence type="ECO:0000256" key="1">
    <source>
        <dbReference type="ARBA" id="ARBA00004286"/>
    </source>
</evidence>
<evidence type="ECO:0000256" key="7">
    <source>
        <dbReference type="ARBA" id="ARBA00023306"/>
    </source>
</evidence>
<dbReference type="InterPro" id="IPR027165">
    <property type="entry name" value="CND3"/>
</dbReference>
<dbReference type="GO" id="GO:0007076">
    <property type="term" value="P:mitotic chromosome condensation"/>
    <property type="evidence" value="ECO:0007669"/>
    <property type="project" value="InterPro"/>
</dbReference>